<dbReference type="PROSITE" id="PS50889">
    <property type="entry name" value="S4"/>
    <property type="match status" value="1"/>
</dbReference>
<evidence type="ECO:0000256" key="6">
    <source>
        <dbReference type="ARBA" id="ARBA00022840"/>
    </source>
</evidence>
<dbReference type="GO" id="GO:0005829">
    <property type="term" value="C:cytosol"/>
    <property type="evidence" value="ECO:0007669"/>
    <property type="project" value="TreeGrafter"/>
</dbReference>
<comment type="subcellular location">
    <subcellularLocation>
        <location evidence="1">Cytoplasm</location>
    </subcellularLocation>
</comment>
<keyword evidence="6" id="KW-0067">ATP-binding</keyword>
<dbReference type="GO" id="GO:0006437">
    <property type="term" value="P:tyrosyl-tRNA aminoacylation"/>
    <property type="evidence" value="ECO:0007669"/>
    <property type="project" value="InterPro"/>
</dbReference>
<dbReference type="InterPro" id="IPR002307">
    <property type="entry name" value="Tyr-tRNA-ligase"/>
</dbReference>
<keyword evidence="8" id="KW-0648">Protein biosynthesis</keyword>
<protein>
    <recommendedName>
        <fullName evidence="2">tyrosine--tRNA ligase</fullName>
        <ecNumber evidence="2">6.1.1.1</ecNumber>
    </recommendedName>
    <alternativeName>
        <fullName evidence="10">Tyrosyl-tRNA synthetase</fullName>
    </alternativeName>
</protein>
<organism evidence="13">
    <name type="scientific">marine metagenome</name>
    <dbReference type="NCBI Taxonomy" id="408172"/>
    <lineage>
        <taxon>unclassified sequences</taxon>
        <taxon>metagenomes</taxon>
        <taxon>ecological metagenomes</taxon>
    </lineage>
</organism>
<proteinExistence type="inferred from homology"/>
<reference evidence="13" key="1">
    <citation type="submission" date="2018-05" db="EMBL/GenBank/DDBJ databases">
        <authorList>
            <person name="Lanie J.A."/>
            <person name="Ng W.-L."/>
            <person name="Kazmierczak K.M."/>
            <person name="Andrzejewski T.M."/>
            <person name="Davidsen T.M."/>
            <person name="Wayne K.J."/>
            <person name="Tettelin H."/>
            <person name="Glass J.I."/>
            <person name="Rusch D."/>
            <person name="Podicherti R."/>
            <person name="Tsui H.-C.T."/>
            <person name="Winkler M.E."/>
        </authorList>
    </citation>
    <scope>NUCLEOTIDE SEQUENCE</scope>
</reference>
<dbReference type="SUPFAM" id="SSF52374">
    <property type="entry name" value="Nucleotidylyl transferase"/>
    <property type="match status" value="1"/>
</dbReference>
<dbReference type="InterPro" id="IPR036986">
    <property type="entry name" value="S4_RNA-bd_sf"/>
</dbReference>
<dbReference type="InterPro" id="IPR024088">
    <property type="entry name" value="Tyr-tRNA-ligase_bac-type"/>
</dbReference>
<dbReference type="FunFam" id="3.40.50.620:FF:000008">
    <property type="entry name" value="Tyrosine--tRNA ligase"/>
    <property type="match status" value="1"/>
</dbReference>
<dbReference type="GO" id="GO:0004831">
    <property type="term" value="F:tyrosine-tRNA ligase activity"/>
    <property type="evidence" value="ECO:0007669"/>
    <property type="project" value="UniProtKB-EC"/>
</dbReference>
<dbReference type="CDD" id="cd00165">
    <property type="entry name" value="S4"/>
    <property type="match status" value="1"/>
</dbReference>
<evidence type="ECO:0000313" key="13">
    <source>
        <dbReference type="EMBL" id="SUZ90134.1"/>
    </source>
</evidence>
<evidence type="ECO:0000256" key="11">
    <source>
        <dbReference type="ARBA" id="ARBA00048248"/>
    </source>
</evidence>
<evidence type="ECO:0000256" key="4">
    <source>
        <dbReference type="ARBA" id="ARBA00022598"/>
    </source>
</evidence>
<dbReference type="Pfam" id="PF00579">
    <property type="entry name" value="tRNA-synt_1b"/>
    <property type="match status" value="1"/>
</dbReference>
<dbReference type="InterPro" id="IPR054608">
    <property type="entry name" value="SYY-like_C"/>
</dbReference>
<evidence type="ECO:0000256" key="9">
    <source>
        <dbReference type="ARBA" id="ARBA00023146"/>
    </source>
</evidence>
<keyword evidence="3" id="KW-0963">Cytoplasm</keyword>
<keyword evidence="9" id="KW-0030">Aminoacyl-tRNA synthetase</keyword>
<dbReference type="Gene3D" id="1.10.240.10">
    <property type="entry name" value="Tyrosyl-Transfer RNA Synthetase"/>
    <property type="match status" value="1"/>
</dbReference>
<dbReference type="EC" id="6.1.1.1" evidence="2"/>
<dbReference type="NCBIfam" id="TIGR00234">
    <property type="entry name" value="tyrS"/>
    <property type="match status" value="1"/>
</dbReference>
<accession>A0A381RFX7</accession>
<dbReference type="Gene3D" id="3.10.290.10">
    <property type="entry name" value="RNA-binding S4 domain"/>
    <property type="match status" value="1"/>
</dbReference>
<evidence type="ECO:0000256" key="10">
    <source>
        <dbReference type="ARBA" id="ARBA00033323"/>
    </source>
</evidence>
<dbReference type="GO" id="GO:0003723">
    <property type="term" value="F:RNA binding"/>
    <property type="evidence" value="ECO:0007669"/>
    <property type="project" value="UniProtKB-KW"/>
</dbReference>
<evidence type="ECO:0000256" key="2">
    <source>
        <dbReference type="ARBA" id="ARBA00013160"/>
    </source>
</evidence>
<dbReference type="EMBL" id="UINC01001869">
    <property type="protein sequence ID" value="SUZ90134.1"/>
    <property type="molecule type" value="Genomic_DNA"/>
</dbReference>
<feature type="domain" description="Tyrosine--tRNA ligase SYY-like C-terminal" evidence="12">
    <location>
        <begin position="368"/>
        <end position="433"/>
    </location>
</feature>
<evidence type="ECO:0000259" key="12">
    <source>
        <dbReference type="Pfam" id="PF22421"/>
    </source>
</evidence>
<evidence type="ECO:0000256" key="7">
    <source>
        <dbReference type="ARBA" id="ARBA00022884"/>
    </source>
</evidence>
<evidence type="ECO:0000256" key="1">
    <source>
        <dbReference type="ARBA" id="ARBA00004496"/>
    </source>
</evidence>
<dbReference type="AlphaFoldDB" id="A0A381RFX7"/>
<dbReference type="Pfam" id="PF22421">
    <property type="entry name" value="SYY_C-terminal"/>
    <property type="match status" value="1"/>
</dbReference>
<dbReference type="Gene3D" id="3.40.50.620">
    <property type="entry name" value="HUPs"/>
    <property type="match status" value="1"/>
</dbReference>
<evidence type="ECO:0000256" key="8">
    <source>
        <dbReference type="ARBA" id="ARBA00022917"/>
    </source>
</evidence>
<keyword evidence="4" id="KW-0436">Ligase</keyword>
<dbReference type="PROSITE" id="PS00178">
    <property type="entry name" value="AA_TRNA_LIGASE_I"/>
    <property type="match status" value="1"/>
</dbReference>
<gene>
    <name evidence="13" type="ORF">METZ01_LOCUS42988</name>
</gene>
<dbReference type="PANTHER" id="PTHR11766">
    <property type="entry name" value="TYROSYL-TRNA SYNTHETASE"/>
    <property type="match status" value="1"/>
</dbReference>
<dbReference type="InterPro" id="IPR024107">
    <property type="entry name" value="Tyr-tRNA-ligase_bac_1"/>
</dbReference>
<dbReference type="InterPro" id="IPR001412">
    <property type="entry name" value="aa-tRNA-synth_I_CS"/>
</dbReference>
<dbReference type="PANTHER" id="PTHR11766:SF0">
    <property type="entry name" value="TYROSINE--TRNA LIGASE, MITOCHONDRIAL"/>
    <property type="match status" value="1"/>
</dbReference>
<comment type="catalytic activity">
    <reaction evidence="11">
        <text>tRNA(Tyr) + L-tyrosine + ATP = L-tyrosyl-tRNA(Tyr) + AMP + diphosphate + H(+)</text>
        <dbReference type="Rhea" id="RHEA:10220"/>
        <dbReference type="Rhea" id="RHEA-COMP:9706"/>
        <dbReference type="Rhea" id="RHEA-COMP:9707"/>
        <dbReference type="ChEBI" id="CHEBI:15378"/>
        <dbReference type="ChEBI" id="CHEBI:30616"/>
        <dbReference type="ChEBI" id="CHEBI:33019"/>
        <dbReference type="ChEBI" id="CHEBI:58315"/>
        <dbReference type="ChEBI" id="CHEBI:78442"/>
        <dbReference type="ChEBI" id="CHEBI:78536"/>
        <dbReference type="ChEBI" id="CHEBI:456215"/>
        <dbReference type="EC" id="6.1.1.1"/>
    </reaction>
</comment>
<dbReference type="InterPro" id="IPR014729">
    <property type="entry name" value="Rossmann-like_a/b/a_fold"/>
</dbReference>
<sequence>MSAPQPDGFAGAGILDDLVARGLVQDSTDLGTLRERLDEGPITVYCGFDPTADSLHVGHLVPLLLLRRFQDSGHRPIALAGGATGMVGDPSGRSEERNLLDGVTLTNNVEAVAGQLRSFLRFDGDLAPDDQPAVLVDNREWTVGVGVLEFLRDVGKHVTVGTMLGKESIRARLAGDQGISFTEFSYMLLQANDFFELHERLGCELQVGGSDQWGNITAGIDMIRRRKAASAHGLTVPLVTRADGAKFGKTADGTLWLDPVRTLPYELHQYFVNVDDRDVERLLLHLTLVPVEEVAAVMASHQQAPELRVAQQRLADEVCTLVHGEGETARARLAAQGLFGAEPPTGAVLEALRGIVPETSVAVDDLTGAESLVDVLVTSGLCGSRGDARRTLSGGGVSVNGRRQDPGAVALPPDALVDGRYVLLQKGRRNRHLLVLT</sequence>
<dbReference type="GO" id="GO:0042802">
    <property type="term" value="F:identical protein binding"/>
    <property type="evidence" value="ECO:0007669"/>
    <property type="project" value="UniProtKB-ARBA"/>
</dbReference>
<dbReference type="SUPFAM" id="SSF55174">
    <property type="entry name" value="Alpha-L RNA-binding motif"/>
    <property type="match status" value="1"/>
</dbReference>
<dbReference type="GO" id="GO:0005524">
    <property type="term" value="F:ATP binding"/>
    <property type="evidence" value="ECO:0007669"/>
    <property type="project" value="UniProtKB-KW"/>
</dbReference>
<evidence type="ECO:0000256" key="5">
    <source>
        <dbReference type="ARBA" id="ARBA00022741"/>
    </source>
</evidence>
<name>A0A381RFX7_9ZZZZ</name>
<dbReference type="HAMAP" id="MF_02006">
    <property type="entry name" value="Tyr_tRNA_synth_type1"/>
    <property type="match status" value="1"/>
</dbReference>
<dbReference type="CDD" id="cd00805">
    <property type="entry name" value="TyrRS_core"/>
    <property type="match status" value="1"/>
</dbReference>
<dbReference type="FunFam" id="1.10.240.10:FF:000001">
    <property type="entry name" value="Tyrosine--tRNA ligase"/>
    <property type="match status" value="1"/>
</dbReference>
<dbReference type="PRINTS" id="PR01040">
    <property type="entry name" value="TRNASYNTHTYR"/>
</dbReference>
<keyword evidence="7" id="KW-0694">RNA-binding</keyword>
<dbReference type="InterPro" id="IPR002305">
    <property type="entry name" value="aa-tRNA-synth_Ic"/>
</dbReference>
<keyword evidence="5" id="KW-0547">Nucleotide-binding</keyword>
<evidence type="ECO:0000256" key="3">
    <source>
        <dbReference type="ARBA" id="ARBA00022490"/>
    </source>
</evidence>